<protein>
    <recommendedName>
        <fullName evidence="4">Reverse transcriptase domain-containing protein</fullName>
    </recommendedName>
</protein>
<proteinExistence type="predicted"/>
<feature type="region of interest" description="Disordered" evidence="1">
    <location>
        <begin position="47"/>
        <end position="201"/>
    </location>
</feature>
<dbReference type="STRING" id="181874.A0A409YTQ5"/>
<keyword evidence="3" id="KW-1185">Reference proteome</keyword>
<feature type="compositionally biased region" description="Low complexity" evidence="1">
    <location>
        <begin position="132"/>
        <end position="148"/>
    </location>
</feature>
<dbReference type="PANTHER" id="PTHR33050">
    <property type="entry name" value="REVERSE TRANSCRIPTASE DOMAIN-CONTAINING PROTEIN"/>
    <property type="match status" value="1"/>
</dbReference>
<evidence type="ECO:0000313" key="3">
    <source>
        <dbReference type="Proteomes" id="UP000284842"/>
    </source>
</evidence>
<comment type="caution">
    <text evidence="2">The sequence shown here is derived from an EMBL/GenBank/DDBJ whole genome shotgun (WGS) entry which is preliminary data.</text>
</comment>
<evidence type="ECO:0000256" key="1">
    <source>
        <dbReference type="SAM" id="MobiDB-lite"/>
    </source>
</evidence>
<dbReference type="InterPro" id="IPR043128">
    <property type="entry name" value="Rev_trsase/Diguanyl_cyclase"/>
</dbReference>
<gene>
    <name evidence="2" type="ORF">CVT24_002554</name>
</gene>
<feature type="compositionally biased region" description="Polar residues" evidence="1">
    <location>
        <begin position="156"/>
        <end position="166"/>
    </location>
</feature>
<dbReference type="Gene3D" id="3.30.70.270">
    <property type="match status" value="1"/>
</dbReference>
<dbReference type="Gene3D" id="3.10.10.10">
    <property type="entry name" value="HIV Type 1 Reverse Transcriptase, subunit A, domain 1"/>
    <property type="match status" value="1"/>
</dbReference>
<dbReference type="EMBL" id="NHTK01000659">
    <property type="protein sequence ID" value="PPR06415.1"/>
    <property type="molecule type" value="Genomic_DNA"/>
</dbReference>
<sequence>MVNIRRPISTMLKANLVNACQQLRLPTNGTVKTLRARLRSFARHHPEFAGDPRYAGLYPRRRGHGPPSTVSADSDSSDESDNRASPEPNANEENHNHHIDDQDPADDNDGEDNNDNDSDREWPEFRGILPQPRSASPSTASASDRASTVAPPRSVSVENSRFSTPNNHHERLVSPRPFELAPPSHHSAHSPPPNSPQHQAFVDNSSNIQTQDINLARRSTRVPGATISNTAYPPPPRFRQYLKNGWTHHIPLTALTDRACANEAMGKSRARNEFTLTFRADGSFAVPNPHSSPLQEQPTDEDDEHKISFHQWLQAWRRLLDLIRECLPPLDFSMWQAHYDRIFHDRTLSEYWPVWREYDILVRQQAVYDKKFDPSVFQKDTFAAVERRLRDAENNQRLNNAINAALRQLPKPFRSTSYRGSPSNPDQSSSSQEQPYRCLICGSRAHRPKQCDAKSLANGKPLLLPRPNGHPPYPNRPDNQNITYCFGWNGGKQRCNDTKCTRRHALIHSNPFFPIVTPFNPDAWDSALSSSNLREEFSDVADGIRFSFDMGTSSIINTYTYIPPNHKSATLHPNTIIDNIKSELQAHRYSGPFHPDRLTQIIGHFRSSPLGLVPKSDGGFRLIQDFSFPRGNPSILSVNAHIDLSNFHCNWGTFNKISDIVISAPKGTLMATMDVDSAFRRCPIHPSQRQNFIVHWEGLCYIDHCAPFGAASSGFVFGRVADAFVAILESRGITSVINWVDDFAIPFYPVQNSRPSQPTFSFTLETLYQIASDLGWPWKQSKTRPPAPQFTYLGFLWDIPNKTVEIPLNKKTKYLKKLEPWVPGSKFTRREAENLLGTLVHCSLAIPTSRTHLPPLTHFVASFNGSSSPHIRKSPNSSVFKDIEWWTLTLSSNFCGSTLSPPPPPCDISFWVDASTSWGIGVVFDGEWSSWKLKEGWQGDGRTIGWAEFLAIEFGLLLAIKKGHSNIHFIIHSDNQGVIFAFSKGRSRSLHQNQVLQRINSLCALHSIWITCRYVSSASNLADAPSRGLNIPHLTRSTTNIDIPPSLLPFLS</sequence>
<feature type="compositionally biased region" description="Basic and acidic residues" evidence="1">
    <location>
        <begin position="92"/>
        <end position="101"/>
    </location>
</feature>
<dbReference type="Proteomes" id="UP000284842">
    <property type="component" value="Unassembled WGS sequence"/>
</dbReference>
<evidence type="ECO:0000313" key="2">
    <source>
        <dbReference type="EMBL" id="PPR06415.1"/>
    </source>
</evidence>
<evidence type="ECO:0008006" key="4">
    <source>
        <dbReference type="Google" id="ProtNLM"/>
    </source>
</evidence>
<dbReference type="InParanoid" id="A0A409YTQ5"/>
<feature type="compositionally biased region" description="Low complexity" evidence="1">
    <location>
        <begin position="421"/>
        <end position="434"/>
    </location>
</feature>
<feature type="compositionally biased region" description="Acidic residues" evidence="1">
    <location>
        <begin position="102"/>
        <end position="116"/>
    </location>
</feature>
<dbReference type="InterPro" id="IPR043502">
    <property type="entry name" value="DNA/RNA_pol_sf"/>
</dbReference>
<feature type="region of interest" description="Disordered" evidence="1">
    <location>
        <begin position="413"/>
        <end position="434"/>
    </location>
</feature>
<dbReference type="AlphaFoldDB" id="A0A409YTQ5"/>
<name>A0A409YTQ5_9AGAR</name>
<accession>A0A409YTQ5</accession>
<dbReference type="InterPro" id="IPR052055">
    <property type="entry name" value="Hepadnavirus_pol/RT"/>
</dbReference>
<dbReference type="SUPFAM" id="SSF56672">
    <property type="entry name" value="DNA/RNA polymerases"/>
    <property type="match status" value="1"/>
</dbReference>
<dbReference type="PANTHER" id="PTHR33050:SF7">
    <property type="entry name" value="RIBONUCLEASE H"/>
    <property type="match status" value="1"/>
</dbReference>
<reference evidence="2 3" key="1">
    <citation type="journal article" date="2018" name="Evol. Lett.">
        <title>Horizontal gene cluster transfer increased hallucinogenic mushroom diversity.</title>
        <authorList>
            <person name="Reynolds H.T."/>
            <person name="Vijayakumar V."/>
            <person name="Gluck-Thaler E."/>
            <person name="Korotkin H.B."/>
            <person name="Matheny P.B."/>
            <person name="Slot J.C."/>
        </authorList>
    </citation>
    <scope>NUCLEOTIDE SEQUENCE [LARGE SCALE GENOMIC DNA]</scope>
    <source>
        <strain evidence="2 3">2629</strain>
    </source>
</reference>
<organism evidence="2 3">
    <name type="scientific">Panaeolus cyanescens</name>
    <dbReference type="NCBI Taxonomy" id="181874"/>
    <lineage>
        <taxon>Eukaryota</taxon>
        <taxon>Fungi</taxon>
        <taxon>Dikarya</taxon>
        <taxon>Basidiomycota</taxon>
        <taxon>Agaricomycotina</taxon>
        <taxon>Agaricomycetes</taxon>
        <taxon>Agaricomycetidae</taxon>
        <taxon>Agaricales</taxon>
        <taxon>Agaricineae</taxon>
        <taxon>Galeropsidaceae</taxon>
        <taxon>Panaeolus</taxon>
    </lineage>
</organism>
<dbReference type="OrthoDB" id="2973373at2759"/>